<accession>A0ABV6DE42</accession>
<keyword evidence="2" id="KW-1185">Reference proteome</keyword>
<evidence type="ECO:0000313" key="2">
    <source>
        <dbReference type="Proteomes" id="UP001589776"/>
    </source>
</evidence>
<protein>
    <submittedName>
        <fullName evidence="1">Uncharacterized protein</fullName>
    </submittedName>
</protein>
<reference evidence="1 2" key="1">
    <citation type="submission" date="2024-09" db="EMBL/GenBank/DDBJ databases">
        <authorList>
            <person name="Sun Q."/>
            <person name="Mori K."/>
        </authorList>
    </citation>
    <scope>NUCLEOTIDE SEQUENCE [LARGE SCALE GENOMIC DNA]</scope>
    <source>
        <strain evidence="1 2">CCM 7759</strain>
    </source>
</reference>
<comment type="caution">
    <text evidence="1">The sequence shown here is derived from an EMBL/GenBank/DDBJ whole genome shotgun (WGS) entry which is preliminary data.</text>
</comment>
<organism evidence="1 2">
    <name type="scientific">Paenibacillus chartarius</name>
    <dbReference type="NCBI Taxonomy" id="747481"/>
    <lineage>
        <taxon>Bacteria</taxon>
        <taxon>Bacillati</taxon>
        <taxon>Bacillota</taxon>
        <taxon>Bacilli</taxon>
        <taxon>Bacillales</taxon>
        <taxon>Paenibacillaceae</taxon>
        <taxon>Paenibacillus</taxon>
    </lineage>
</organism>
<dbReference type="EMBL" id="JBHLWN010000002">
    <property type="protein sequence ID" value="MFC0210912.1"/>
    <property type="molecule type" value="Genomic_DNA"/>
</dbReference>
<evidence type="ECO:0000313" key="1">
    <source>
        <dbReference type="EMBL" id="MFC0210912.1"/>
    </source>
</evidence>
<dbReference type="Proteomes" id="UP001589776">
    <property type="component" value="Unassembled WGS sequence"/>
</dbReference>
<name>A0ABV6DE42_9BACL</name>
<proteinExistence type="predicted"/>
<dbReference type="RefSeq" id="WP_377467487.1">
    <property type="nucleotide sequence ID" value="NZ_JBHLWN010000002.1"/>
</dbReference>
<sequence length="45" mass="4972">MVNEQQDVIMNGLRYTKRPANVKDAGELSGVLLQIDGETGHMDKV</sequence>
<gene>
    <name evidence="1" type="ORF">ACFFK0_00355</name>
</gene>